<gene>
    <name evidence="1" type="ORF">SAMN02745131_04029</name>
</gene>
<dbReference type="EMBL" id="FQUU01000026">
    <property type="protein sequence ID" value="SHF98010.1"/>
    <property type="molecule type" value="Genomic_DNA"/>
</dbReference>
<dbReference type="Proteomes" id="UP000184048">
    <property type="component" value="Unassembled WGS sequence"/>
</dbReference>
<name>A0A1M5G2H6_9BACT</name>
<reference evidence="1 2" key="1">
    <citation type="submission" date="2016-11" db="EMBL/GenBank/DDBJ databases">
        <authorList>
            <person name="Jaros S."/>
            <person name="Januszkiewicz K."/>
            <person name="Wedrychowicz H."/>
        </authorList>
    </citation>
    <scope>NUCLEOTIDE SEQUENCE [LARGE SCALE GENOMIC DNA]</scope>
    <source>
        <strain evidence="1 2">DSM 18119</strain>
    </source>
</reference>
<evidence type="ECO:0000313" key="2">
    <source>
        <dbReference type="Proteomes" id="UP000184048"/>
    </source>
</evidence>
<sequence>MQVIDTCFLIPFSWRWFEWFDEGIRPYVTGMSKINSTAGQLVAGRVAYCGLTEPF</sequence>
<keyword evidence="2" id="KW-1185">Reference proteome</keyword>
<evidence type="ECO:0000313" key="1">
    <source>
        <dbReference type="EMBL" id="SHF98010.1"/>
    </source>
</evidence>
<proteinExistence type="predicted"/>
<accession>A0A1M5G2H6</accession>
<dbReference type="AlphaFoldDB" id="A0A1M5G2H6"/>
<organism evidence="1 2">
    <name type="scientific">Flavisolibacter ginsengisoli DSM 18119</name>
    <dbReference type="NCBI Taxonomy" id="1121884"/>
    <lineage>
        <taxon>Bacteria</taxon>
        <taxon>Pseudomonadati</taxon>
        <taxon>Bacteroidota</taxon>
        <taxon>Chitinophagia</taxon>
        <taxon>Chitinophagales</taxon>
        <taxon>Chitinophagaceae</taxon>
        <taxon>Flavisolibacter</taxon>
    </lineage>
</organism>
<protein>
    <submittedName>
        <fullName evidence="1">Uncharacterized protein</fullName>
    </submittedName>
</protein>
<dbReference type="STRING" id="1121884.SAMN02745131_04029"/>